<feature type="region of interest" description="Disordered" evidence="1">
    <location>
        <begin position="289"/>
        <end position="351"/>
    </location>
</feature>
<dbReference type="Gene3D" id="3.40.525.10">
    <property type="entry name" value="CRAL-TRIO lipid binding domain"/>
    <property type="match status" value="1"/>
</dbReference>
<dbReference type="EMBL" id="LN679119">
    <property type="protein sequence ID" value="CEL56042.1"/>
    <property type="molecule type" value="Genomic_DNA"/>
</dbReference>
<dbReference type="PANTHER" id="PTHR45824">
    <property type="entry name" value="GH16843P"/>
    <property type="match status" value="1"/>
</dbReference>
<dbReference type="GO" id="GO:0008526">
    <property type="term" value="F:phosphatidylinositol transfer activity"/>
    <property type="evidence" value="ECO:0007669"/>
    <property type="project" value="TreeGrafter"/>
</dbReference>
<gene>
    <name evidence="3" type="ORF">RSOLAG1IB_07495</name>
</gene>
<sequence length="351" mass="39589">MVASNHVWTEPAPGVAPKPRTYTPEQQAMIDELREYAKSIMLPESDPYYEHERHWLLDDPECCGRYMRAAKWKLEDGKKRLHATLTWRREYKPDLIPPEEVRIESESGKIILNGFDIDGRPILYMRPGRENTETSPRQIRHLIFCLERAIDFMPPHQDSMMIIVDYKSTTLKTNPSIGVARKVLGVLQQHYVERLGRAIVVNLPGILNFFYKGISPFLDPVTRDKMRFNPNLLELVPASQLDAGIGGEFDYEFEPKSYWDQVVSHCKLNADGSHCRDIAPCAETDAKHNEKNEGNVLNGQSPTDNAADNTPALSPSASSRASTMVDETPVIAEKGEQANIANESAQTTPVS</sequence>
<feature type="compositionally biased region" description="Low complexity" evidence="1">
    <location>
        <begin position="311"/>
        <end position="322"/>
    </location>
</feature>
<evidence type="ECO:0000256" key="1">
    <source>
        <dbReference type="SAM" id="MobiDB-lite"/>
    </source>
</evidence>
<proteinExistence type="predicted"/>
<dbReference type="InterPro" id="IPR036273">
    <property type="entry name" value="CRAL/TRIO_N_dom_sf"/>
</dbReference>
<dbReference type="InterPro" id="IPR036865">
    <property type="entry name" value="CRAL-TRIO_dom_sf"/>
</dbReference>
<evidence type="ECO:0000313" key="4">
    <source>
        <dbReference type="Proteomes" id="UP000059188"/>
    </source>
</evidence>
<dbReference type="PANTHER" id="PTHR45824:SF29">
    <property type="entry name" value="GH16843P"/>
    <property type="match status" value="1"/>
</dbReference>
<dbReference type="Pfam" id="PF03765">
    <property type="entry name" value="CRAL_TRIO_N"/>
    <property type="match status" value="1"/>
</dbReference>
<dbReference type="Pfam" id="PF00650">
    <property type="entry name" value="CRAL_TRIO"/>
    <property type="match status" value="1"/>
</dbReference>
<name>A0A0B7FIS7_THACB</name>
<keyword evidence="4" id="KW-1185">Reference proteome</keyword>
<dbReference type="InterPro" id="IPR052578">
    <property type="entry name" value="PI_Transfer_CRAL-TRIO"/>
</dbReference>
<dbReference type="SUPFAM" id="SSF52087">
    <property type="entry name" value="CRAL/TRIO domain"/>
    <property type="match status" value="1"/>
</dbReference>
<dbReference type="PROSITE" id="PS50191">
    <property type="entry name" value="CRAL_TRIO"/>
    <property type="match status" value="1"/>
</dbReference>
<dbReference type="AlphaFoldDB" id="A0A0B7FIS7"/>
<dbReference type="SMART" id="SM00516">
    <property type="entry name" value="SEC14"/>
    <property type="match status" value="1"/>
</dbReference>
<evidence type="ECO:0000313" key="3">
    <source>
        <dbReference type="EMBL" id="CEL56042.1"/>
    </source>
</evidence>
<feature type="compositionally biased region" description="Polar residues" evidence="1">
    <location>
        <begin position="295"/>
        <end position="308"/>
    </location>
</feature>
<dbReference type="Proteomes" id="UP000059188">
    <property type="component" value="Unassembled WGS sequence"/>
</dbReference>
<feature type="domain" description="CRAL-TRIO" evidence="2">
    <location>
        <begin position="100"/>
        <end position="253"/>
    </location>
</feature>
<accession>A0A0B7FIS7</accession>
<reference evidence="3 4" key="1">
    <citation type="submission" date="2014-11" db="EMBL/GenBank/DDBJ databases">
        <authorList>
            <person name="Wibberg Daniel"/>
        </authorList>
    </citation>
    <scope>NUCLEOTIDE SEQUENCE [LARGE SCALE GENOMIC DNA]</scope>
    <source>
        <strain evidence="3">Rhizoctonia solani AG1-IB 7/3/14</strain>
    </source>
</reference>
<protein>
    <recommendedName>
        <fullName evidence="2">CRAL-TRIO domain-containing protein</fullName>
    </recommendedName>
</protein>
<dbReference type="CDD" id="cd00170">
    <property type="entry name" value="SEC14"/>
    <property type="match status" value="1"/>
</dbReference>
<organism evidence="3 4">
    <name type="scientific">Thanatephorus cucumeris (strain AG1-IB / isolate 7/3/14)</name>
    <name type="common">Lettuce bottom rot fungus</name>
    <name type="synonym">Rhizoctonia solani</name>
    <dbReference type="NCBI Taxonomy" id="1108050"/>
    <lineage>
        <taxon>Eukaryota</taxon>
        <taxon>Fungi</taxon>
        <taxon>Dikarya</taxon>
        <taxon>Basidiomycota</taxon>
        <taxon>Agaricomycotina</taxon>
        <taxon>Agaricomycetes</taxon>
        <taxon>Cantharellales</taxon>
        <taxon>Ceratobasidiaceae</taxon>
        <taxon>Rhizoctonia</taxon>
        <taxon>Rhizoctonia solani AG-1</taxon>
    </lineage>
</organism>
<dbReference type="STRING" id="1108050.A0A0B7FIS7"/>
<evidence type="ECO:0000259" key="2">
    <source>
        <dbReference type="PROSITE" id="PS50191"/>
    </source>
</evidence>
<dbReference type="InterPro" id="IPR011074">
    <property type="entry name" value="CRAL/TRIO_N_dom"/>
</dbReference>
<feature type="region of interest" description="Disordered" evidence="1">
    <location>
        <begin position="1"/>
        <end position="22"/>
    </location>
</feature>
<dbReference type="InterPro" id="IPR001251">
    <property type="entry name" value="CRAL-TRIO_dom"/>
</dbReference>
<dbReference type="OrthoDB" id="75724at2759"/>
<dbReference type="SUPFAM" id="SSF46938">
    <property type="entry name" value="CRAL/TRIO N-terminal domain"/>
    <property type="match status" value="1"/>
</dbReference>
<feature type="compositionally biased region" description="Polar residues" evidence="1">
    <location>
        <begin position="339"/>
        <end position="351"/>
    </location>
</feature>